<protein>
    <recommendedName>
        <fullName evidence="5">Nematode cuticle collagen N-terminal domain-containing protein</fullName>
    </recommendedName>
</protein>
<evidence type="ECO:0000313" key="4">
    <source>
        <dbReference type="Proteomes" id="UP000218231"/>
    </source>
</evidence>
<name>A0A2A2LL33_9BILA</name>
<feature type="compositionally biased region" description="Low complexity" evidence="2">
    <location>
        <begin position="139"/>
        <end position="156"/>
    </location>
</feature>
<evidence type="ECO:0008006" key="5">
    <source>
        <dbReference type="Google" id="ProtNLM"/>
    </source>
</evidence>
<evidence type="ECO:0000313" key="3">
    <source>
        <dbReference type="EMBL" id="PAV86747.1"/>
    </source>
</evidence>
<dbReference type="EMBL" id="LIAE01006637">
    <property type="protein sequence ID" value="PAV86747.1"/>
    <property type="molecule type" value="Genomic_DNA"/>
</dbReference>
<keyword evidence="1" id="KW-0677">Repeat</keyword>
<gene>
    <name evidence="3" type="ORF">WR25_17113</name>
</gene>
<evidence type="ECO:0000256" key="1">
    <source>
        <dbReference type="ARBA" id="ARBA00022737"/>
    </source>
</evidence>
<evidence type="ECO:0000256" key="2">
    <source>
        <dbReference type="SAM" id="MobiDB-lite"/>
    </source>
</evidence>
<proteinExistence type="predicted"/>
<dbReference type="InterPro" id="IPR008160">
    <property type="entry name" value="Collagen"/>
</dbReference>
<accession>A0A2A2LL33</accession>
<dbReference type="PANTHER" id="PTHR24637">
    <property type="entry name" value="COLLAGEN"/>
    <property type="match status" value="1"/>
</dbReference>
<organism evidence="3 4">
    <name type="scientific">Diploscapter pachys</name>
    <dbReference type="NCBI Taxonomy" id="2018661"/>
    <lineage>
        <taxon>Eukaryota</taxon>
        <taxon>Metazoa</taxon>
        <taxon>Ecdysozoa</taxon>
        <taxon>Nematoda</taxon>
        <taxon>Chromadorea</taxon>
        <taxon>Rhabditida</taxon>
        <taxon>Rhabditina</taxon>
        <taxon>Rhabditomorpha</taxon>
        <taxon>Rhabditoidea</taxon>
        <taxon>Rhabditidae</taxon>
        <taxon>Diploscapter</taxon>
    </lineage>
</organism>
<dbReference type="PANTHER" id="PTHR24637:SF308">
    <property type="entry name" value="COL_CUTICLE_N DOMAIN-CONTAINING PROTEIN"/>
    <property type="match status" value="1"/>
</dbReference>
<dbReference type="Pfam" id="PF01391">
    <property type="entry name" value="Collagen"/>
    <property type="match status" value="2"/>
</dbReference>
<dbReference type="STRING" id="2018661.A0A2A2LL33"/>
<comment type="caution">
    <text evidence="3">The sequence shown here is derived from an EMBL/GenBank/DDBJ whole genome shotgun (WGS) entry which is preliminary data.</text>
</comment>
<feature type="region of interest" description="Disordered" evidence="2">
    <location>
        <begin position="139"/>
        <end position="222"/>
    </location>
</feature>
<sequence length="287" mass="30327">MSSENSKFYMITLPLLIFSITVLLGSLAVISHLKSDVDTAWRQFDSEVENVNFLTEELRQNLTELRNRQKRQSYYETTAKAYENMAVNSKPPSIEPSENNCPAGLVGPKGSGLTGPDGDNADDVEDVYANPQCVMCPRGEPGPLGPRGPVGNRGPRGQIGRPGLDGENSAPGANGMVGNQGPPGNIGLKGQKGVSGRDAKRIRGRPGLKGKMGDIGPIGDEGWRGDDAVDGDLGDIGEAGDIGIQGRNGLSGEIGEGGDIGIQGQDAFYCPCPRRTMAIEENAETPY</sequence>
<keyword evidence="4" id="KW-1185">Reference proteome</keyword>
<reference evidence="3 4" key="1">
    <citation type="journal article" date="2017" name="Curr. Biol.">
        <title>Genome architecture and evolution of a unichromosomal asexual nematode.</title>
        <authorList>
            <person name="Fradin H."/>
            <person name="Zegar C."/>
            <person name="Gutwein M."/>
            <person name="Lucas J."/>
            <person name="Kovtun M."/>
            <person name="Corcoran D."/>
            <person name="Baugh L.R."/>
            <person name="Kiontke K."/>
            <person name="Gunsalus K."/>
            <person name="Fitch D.H."/>
            <person name="Piano F."/>
        </authorList>
    </citation>
    <scope>NUCLEOTIDE SEQUENCE [LARGE SCALE GENOMIC DNA]</scope>
    <source>
        <strain evidence="3">PF1309</strain>
    </source>
</reference>
<dbReference type="AlphaFoldDB" id="A0A2A2LL33"/>
<dbReference type="OrthoDB" id="6380629at2759"/>
<dbReference type="Proteomes" id="UP000218231">
    <property type="component" value="Unassembled WGS sequence"/>
</dbReference>